<gene>
    <name evidence="1" type="ORF">BpHYR1_045530</name>
</gene>
<name>A0A3M7SCU8_BRAPC</name>
<reference evidence="1 2" key="1">
    <citation type="journal article" date="2018" name="Sci. Rep.">
        <title>Genomic signatures of local adaptation to the degree of environmental predictability in rotifers.</title>
        <authorList>
            <person name="Franch-Gras L."/>
            <person name="Hahn C."/>
            <person name="Garcia-Roger E.M."/>
            <person name="Carmona M.J."/>
            <person name="Serra M."/>
            <person name="Gomez A."/>
        </authorList>
    </citation>
    <scope>NUCLEOTIDE SEQUENCE [LARGE SCALE GENOMIC DNA]</scope>
    <source>
        <strain evidence="1">HYR1</strain>
    </source>
</reference>
<dbReference type="Proteomes" id="UP000276133">
    <property type="component" value="Unassembled WGS sequence"/>
</dbReference>
<protein>
    <submittedName>
        <fullName evidence="1">Uncharacterized protein</fullName>
    </submittedName>
</protein>
<accession>A0A3M7SCU8</accession>
<evidence type="ECO:0000313" key="1">
    <source>
        <dbReference type="EMBL" id="RNA33601.1"/>
    </source>
</evidence>
<comment type="caution">
    <text evidence="1">The sequence shown here is derived from an EMBL/GenBank/DDBJ whole genome shotgun (WGS) entry which is preliminary data.</text>
</comment>
<organism evidence="1 2">
    <name type="scientific">Brachionus plicatilis</name>
    <name type="common">Marine rotifer</name>
    <name type="synonym">Brachionus muelleri</name>
    <dbReference type="NCBI Taxonomy" id="10195"/>
    <lineage>
        <taxon>Eukaryota</taxon>
        <taxon>Metazoa</taxon>
        <taxon>Spiralia</taxon>
        <taxon>Gnathifera</taxon>
        <taxon>Rotifera</taxon>
        <taxon>Eurotatoria</taxon>
        <taxon>Monogononta</taxon>
        <taxon>Pseudotrocha</taxon>
        <taxon>Ploima</taxon>
        <taxon>Brachionidae</taxon>
        <taxon>Brachionus</taxon>
    </lineage>
</organism>
<sequence>MSYHLNYITAKILQILLKIEINWALVVAPCPTKNYFRNELFIFNLYSNFKIPNFYTFHEKIYCLNQIFKNKNLILFHRE</sequence>
<proteinExistence type="predicted"/>
<dbReference type="EMBL" id="REGN01001612">
    <property type="protein sequence ID" value="RNA33601.1"/>
    <property type="molecule type" value="Genomic_DNA"/>
</dbReference>
<evidence type="ECO:0000313" key="2">
    <source>
        <dbReference type="Proteomes" id="UP000276133"/>
    </source>
</evidence>
<dbReference type="AlphaFoldDB" id="A0A3M7SCU8"/>
<keyword evidence="2" id="KW-1185">Reference proteome</keyword>